<evidence type="ECO:0000313" key="3">
    <source>
        <dbReference type="Proteomes" id="UP000494363"/>
    </source>
</evidence>
<reference evidence="2 3" key="1">
    <citation type="submission" date="2020-04" db="EMBL/GenBank/DDBJ databases">
        <authorList>
            <person name="De Canck E."/>
        </authorList>
    </citation>
    <scope>NUCLEOTIDE SEQUENCE [LARGE SCALE GENOMIC DNA]</scope>
    <source>
        <strain evidence="2 3">LMG 29542</strain>
    </source>
</reference>
<keyword evidence="3" id="KW-1185">Reference proteome</keyword>
<sequence>MQKAMYVTDDRDLPDGEQRSLVIFPGGNGDWYVQVAPKHGRAIEGVRISTSGGAQMHCPGLGPAIAQAYRAMLAAQNGEKRAAQRSLDELESEVRAWRSKFPKLEFDGLFRIVEIE</sequence>
<proteinExistence type="predicted"/>
<name>A0A6J5DM43_9BURK</name>
<dbReference type="AlphaFoldDB" id="A0A6J5DM43"/>
<accession>A0A6J5DM43</accession>
<dbReference type="RefSeq" id="WP_175226649.1">
    <property type="nucleotide sequence ID" value="NZ_CADIKH010000009.1"/>
</dbReference>
<evidence type="ECO:0000256" key="1">
    <source>
        <dbReference type="SAM" id="Coils"/>
    </source>
</evidence>
<keyword evidence="1" id="KW-0175">Coiled coil</keyword>
<feature type="coiled-coil region" evidence="1">
    <location>
        <begin position="73"/>
        <end position="100"/>
    </location>
</feature>
<protein>
    <submittedName>
        <fullName evidence="2">Uncharacterized protein</fullName>
    </submittedName>
</protein>
<dbReference type="Proteomes" id="UP000494363">
    <property type="component" value="Unassembled WGS sequence"/>
</dbReference>
<dbReference type="EMBL" id="CADIKH010000009">
    <property type="protein sequence ID" value="CAB3754547.1"/>
    <property type="molecule type" value="Genomic_DNA"/>
</dbReference>
<organism evidence="2 3">
    <name type="scientific">Paraburkholderia humisilvae</name>
    <dbReference type="NCBI Taxonomy" id="627669"/>
    <lineage>
        <taxon>Bacteria</taxon>
        <taxon>Pseudomonadati</taxon>
        <taxon>Pseudomonadota</taxon>
        <taxon>Betaproteobacteria</taxon>
        <taxon>Burkholderiales</taxon>
        <taxon>Burkholderiaceae</taxon>
        <taxon>Paraburkholderia</taxon>
    </lineage>
</organism>
<gene>
    <name evidence="2" type="ORF">LMG29542_02380</name>
</gene>
<evidence type="ECO:0000313" key="2">
    <source>
        <dbReference type="EMBL" id="CAB3754547.1"/>
    </source>
</evidence>